<dbReference type="InterPro" id="IPR016130">
    <property type="entry name" value="Tyr_Pase_AS"/>
</dbReference>
<keyword evidence="6" id="KW-0067">ATP-binding</keyword>
<evidence type="ECO:0000256" key="6">
    <source>
        <dbReference type="ARBA" id="ARBA00022840"/>
    </source>
</evidence>
<dbReference type="Pfam" id="PF22785">
    <property type="entry name" value="Tc-R-P"/>
    <property type="match status" value="1"/>
</dbReference>
<feature type="domain" description="Tyrosine specific protein phosphatases" evidence="8">
    <location>
        <begin position="369"/>
        <end position="439"/>
    </location>
</feature>
<feature type="domain" description="ABC transporter" evidence="9">
    <location>
        <begin position="16"/>
        <end position="244"/>
    </location>
</feature>
<dbReference type="RefSeq" id="WP_099861250.1">
    <property type="nucleotide sequence ID" value="NZ_PEOG01000018.1"/>
</dbReference>
<evidence type="ECO:0000256" key="2">
    <source>
        <dbReference type="ARBA" id="ARBA00005417"/>
    </source>
</evidence>
<evidence type="ECO:0000256" key="5">
    <source>
        <dbReference type="ARBA" id="ARBA00022741"/>
    </source>
</evidence>
<comment type="similarity">
    <text evidence="2">Belongs to the ABC transporter superfamily.</text>
</comment>
<evidence type="ECO:0000259" key="8">
    <source>
        <dbReference type="PROSITE" id="PS50056"/>
    </source>
</evidence>
<sequence>MNALAGHGDAPDDTMLALRGFGVSYGERRVLTDIDLDLPGKGVTVLLGPSGTGKSTLLRTLSGVNGADPSLRLHGHWRYQATGQRPPLVMQKTQLMVSSVFENLVDGWPERSRMTGREQVVHVSAWLASLGLRRLGEHLRSAVLDLPPADQRLVAILRAALLETPLMLVDEPTAGLRADHTAGIVDLLRLLGTQRSVLVATHHLGHARAMADRVLLIASRRVQEFGPASAFFDGPRSDAGRQFLRTGSCPEEPLVAIDAAPAELSEPEPEPERCRAPVMAPVLAPAVAPGRPRSLGPTGFAWLIPGQLAGTPWPGLVHPADYDLSLLQGVGVTRLVSLTDRPFDAHRAAARGMAVSHEAVIDMQPPSAEQALRLCRCLDEWLERAEVVALHCHAGLGRTGTLLAAYWIWRHAGRLDGDRALREVRQRHPGWVQSASQIDFLNRFARAAAGVPQAFAGLAPRASQACASPSPS</sequence>
<accession>A0A2G9CBD1</accession>
<evidence type="ECO:0000256" key="7">
    <source>
        <dbReference type="ARBA" id="ARBA00023136"/>
    </source>
</evidence>
<comment type="caution">
    <text evidence="10">The sequence shown here is derived from an EMBL/GenBank/DDBJ whole genome shotgun (WGS) entry which is preliminary data.</text>
</comment>
<dbReference type="InterPro" id="IPR050086">
    <property type="entry name" value="MetN_ABC_transporter-like"/>
</dbReference>
<dbReference type="PANTHER" id="PTHR43166:SF9">
    <property type="entry name" value="GLUTAMATE_ASPARTATE IMPORT ATP-BINDING PROTEIN GLTL"/>
    <property type="match status" value="1"/>
</dbReference>
<dbReference type="GO" id="GO:0005524">
    <property type="term" value="F:ATP binding"/>
    <property type="evidence" value="ECO:0007669"/>
    <property type="project" value="UniProtKB-KW"/>
</dbReference>
<keyword evidence="3" id="KW-0813">Transport</keyword>
<dbReference type="SMART" id="SM00382">
    <property type="entry name" value="AAA"/>
    <property type="match status" value="1"/>
</dbReference>
<dbReference type="PROSITE" id="PS00383">
    <property type="entry name" value="TYR_PHOSPHATASE_1"/>
    <property type="match status" value="1"/>
</dbReference>
<organism evidence="10 11">
    <name type="scientific">Roseateles chitinivorans</name>
    <dbReference type="NCBI Taxonomy" id="2917965"/>
    <lineage>
        <taxon>Bacteria</taxon>
        <taxon>Pseudomonadati</taxon>
        <taxon>Pseudomonadota</taxon>
        <taxon>Betaproteobacteria</taxon>
        <taxon>Burkholderiales</taxon>
        <taxon>Sphaerotilaceae</taxon>
        <taxon>Roseateles</taxon>
    </lineage>
</organism>
<dbReference type="Gene3D" id="3.40.50.300">
    <property type="entry name" value="P-loop containing nucleotide triphosphate hydrolases"/>
    <property type="match status" value="1"/>
</dbReference>
<dbReference type="Proteomes" id="UP000231501">
    <property type="component" value="Unassembled WGS sequence"/>
</dbReference>
<protein>
    <recommendedName>
        <fullName evidence="12">ATP-binding cassette domain-containing protein</fullName>
    </recommendedName>
</protein>
<dbReference type="PROSITE" id="PS50056">
    <property type="entry name" value="TYR_PHOSPHATASE_2"/>
    <property type="match status" value="1"/>
</dbReference>
<dbReference type="SMART" id="SM00404">
    <property type="entry name" value="PTPc_motif"/>
    <property type="match status" value="1"/>
</dbReference>
<gene>
    <name evidence="10" type="ORF">CS062_08640</name>
</gene>
<evidence type="ECO:0000256" key="3">
    <source>
        <dbReference type="ARBA" id="ARBA00022448"/>
    </source>
</evidence>
<dbReference type="FunFam" id="3.90.190.10:FF:000157">
    <property type="entry name" value="Protein-tyrosine phosphatase"/>
    <property type="match status" value="1"/>
</dbReference>
<dbReference type="InterPro" id="IPR029021">
    <property type="entry name" value="Prot-tyrosine_phosphatase-like"/>
</dbReference>
<evidence type="ECO:0000259" key="9">
    <source>
        <dbReference type="PROSITE" id="PS50893"/>
    </source>
</evidence>
<evidence type="ECO:0008006" key="12">
    <source>
        <dbReference type="Google" id="ProtNLM"/>
    </source>
</evidence>
<keyword evidence="5" id="KW-0547">Nucleotide-binding</keyword>
<evidence type="ECO:0000313" key="10">
    <source>
        <dbReference type="EMBL" id="PIM53662.1"/>
    </source>
</evidence>
<keyword evidence="4" id="KW-1003">Cell membrane</keyword>
<dbReference type="InterPro" id="IPR027417">
    <property type="entry name" value="P-loop_NTPase"/>
</dbReference>
<dbReference type="InterPro" id="IPR003595">
    <property type="entry name" value="Tyr_Pase_cat"/>
</dbReference>
<dbReference type="InterPro" id="IPR003439">
    <property type="entry name" value="ABC_transporter-like_ATP-bd"/>
</dbReference>
<dbReference type="SUPFAM" id="SSF52540">
    <property type="entry name" value="P-loop containing nucleoside triphosphate hydrolases"/>
    <property type="match status" value="1"/>
</dbReference>
<dbReference type="Pfam" id="PF00005">
    <property type="entry name" value="ABC_tran"/>
    <property type="match status" value="1"/>
</dbReference>
<reference evidence="10 11" key="1">
    <citation type="submission" date="2017-11" db="EMBL/GenBank/DDBJ databases">
        <title>Draft genome sequence of Mitsuaria sp. HWN-4.</title>
        <authorList>
            <person name="Gundlapally S.R."/>
        </authorList>
    </citation>
    <scope>NUCLEOTIDE SEQUENCE [LARGE SCALE GENOMIC DNA]</scope>
    <source>
        <strain evidence="10 11">HWN-4</strain>
    </source>
</reference>
<comment type="subcellular location">
    <subcellularLocation>
        <location evidence="1">Cell membrane</location>
        <topology evidence="1">Peripheral membrane protein</topology>
    </subcellularLocation>
</comment>
<name>A0A2G9CBD1_9BURK</name>
<dbReference type="GO" id="GO:0005886">
    <property type="term" value="C:plasma membrane"/>
    <property type="evidence" value="ECO:0007669"/>
    <property type="project" value="UniProtKB-SubCell"/>
</dbReference>
<dbReference type="AlphaFoldDB" id="A0A2G9CBD1"/>
<proteinExistence type="inferred from homology"/>
<dbReference type="Gene3D" id="3.90.190.10">
    <property type="entry name" value="Protein tyrosine phosphatase superfamily"/>
    <property type="match status" value="1"/>
</dbReference>
<dbReference type="SUPFAM" id="SSF52799">
    <property type="entry name" value="(Phosphotyrosine protein) phosphatases II"/>
    <property type="match status" value="1"/>
</dbReference>
<evidence type="ECO:0000256" key="4">
    <source>
        <dbReference type="ARBA" id="ARBA00022475"/>
    </source>
</evidence>
<dbReference type="GO" id="GO:0016887">
    <property type="term" value="F:ATP hydrolysis activity"/>
    <property type="evidence" value="ECO:0007669"/>
    <property type="project" value="InterPro"/>
</dbReference>
<evidence type="ECO:0000313" key="11">
    <source>
        <dbReference type="Proteomes" id="UP000231501"/>
    </source>
</evidence>
<dbReference type="InterPro" id="IPR000387">
    <property type="entry name" value="Tyr_Pase_dom"/>
</dbReference>
<dbReference type="PANTHER" id="PTHR43166">
    <property type="entry name" value="AMINO ACID IMPORT ATP-BINDING PROTEIN"/>
    <property type="match status" value="1"/>
</dbReference>
<evidence type="ECO:0000256" key="1">
    <source>
        <dbReference type="ARBA" id="ARBA00004202"/>
    </source>
</evidence>
<dbReference type="PROSITE" id="PS50893">
    <property type="entry name" value="ABC_TRANSPORTER_2"/>
    <property type="match status" value="1"/>
</dbReference>
<dbReference type="EMBL" id="PEOG01000018">
    <property type="protein sequence ID" value="PIM53662.1"/>
    <property type="molecule type" value="Genomic_DNA"/>
</dbReference>
<keyword evidence="7" id="KW-0472">Membrane</keyword>
<dbReference type="InterPro" id="IPR003593">
    <property type="entry name" value="AAA+_ATPase"/>
</dbReference>
<keyword evidence="11" id="KW-1185">Reference proteome</keyword>